<evidence type="ECO:0000313" key="1">
    <source>
        <dbReference type="EMBL" id="ORD98483.1"/>
    </source>
</evidence>
<organism evidence="1 2">
    <name type="scientific">Hepatospora eriocheir</name>
    <dbReference type="NCBI Taxonomy" id="1081669"/>
    <lineage>
        <taxon>Eukaryota</taxon>
        <taxon>Fungi</taxon>
        <taxon>Fungi incertae sedis</taxon>
        <taxon>Microsporidia</taxon>
        <taxon>Hepatosporidae</taxon>
        <taxon>Hepatospora</taxon>
    </lineage>
</organism>
<dbReference type="VEuPathDB" id="MicrosporidiaDB:A0H76_2415"/>
<protein>
    <submittedName>
        <fullName evidence="1">Uncharacterized protein</fullName>
    </submittedName>
</protein>
<comment type="caution">
    <text evidence="1">The sequence shown here is derived from an EMBL/GenBank/DDBJ whole genome shotgun (WGS) entry which is preliminary data.</text>
</comment>
<sequence length="77" mass="9038">MNKYGMLYHKINDRVINGETYKTCLWKFEAKCNDFCISTSVFILDNAKIYYYSENSETINNVGLELVCSLISYFLIK</sequence>
<dbReference type="AlphaFoldDB" id="A0A1X0QFH8"/>
<proteinExistence type="predicted"/>
<dbReference type="VEuPathDB" id="MicrosporidiaDB:HERIO_1574"/>
<evidence type="ECO:0000313" key="2">
    <source>
        <dbReference type="Proteomes" id="UP000192501"/>
    </source>
</evidence>
<gene>
    <name evidence="1" type="ORF">A0H76_2415</name>
</gene>
<accession>A0A1X0QFH8</accession>
<dbReference type="EMBL" id="LTAI01000645">
    <property type="protein sequence ID" value="ORD98483.1"/>
    <property type="molecule type" value="Genomic_DNA"/>
</dbReference>
<name>A0A1X0QFH8_9MICR</name>
<reference evidence="1 2" key="1">
    <citation type="journal article" date="2017" name="Environ. Microbiol.">
        <title>Decay of the glycolytic pathway and adaptation to intranuclear parasitism within Enterocytozoonidae microsporidia.</title>
        <authorList>
            <person name="Wiredu Boakye D."/>
            <person name="Jaroenlak P."/>
            <person name="Prachumwat A."/>
            <person name="Williams T.A."/>
            <person name="Bateman K.S."/>
            <person name="Itsathitphaisarn O."/>
            <person name="Sritunyalucksana K."/>
            <person name="Paszkiewicz K.H."/>
            <person name="Moore K.A."/>
            <person name="Stentiford G.D."/>
            <person name="Williams B.A."/>
        </authorList>
    </citation>
    <scope>NUCLEOTIDE SEQUENCE [LARGE SCALE GENOMIC DNA]</scope>
    <source>
        <strain evidence="2">canceri</strain>
    </source>
</reference>
<dbReference type="Proteomes" id="UP000192501">
    <property type="component" value="Unassembled WGS sequence"/>
</dbReference>